<dbReference type="InterPro" id="IPR043128">
    <property type="entry name" value="Rev_trsase/Diguanyl_cyclase"/>
</dbReference>
<dbReference type="Gene3D" id="3.30.70.270">
    <property type="match status" value="1"/>
</dbReference>
<dbReference type="Pfam" id="PF18551">
    <property type="entry name" value="TackOD1"/>
    <property type="match status" value="1"/>
</dbReference>
<gene>
    <name evidence="3" type="ORF">YA91_01935</name>
</gene>
<evidence type="ECO:0000313" key="3">
    <source>
        <dbReference type="EMBL" id="ASZ49393.1"/>
    </source>
</evidence>
<sequence>MVVRTNAMSLKNKSFYWVGEPPTSNFCEGVILVNQIEEVPVGLGGMVCISYSDTQQINHALKAFFKEKGRWSWAVYVTVETPYSRCIADGVFEELESKKVWRSIQSKIDSIDEPDVLDPLIGWLGVNRQRRVSALKSLESTSIYSFPIIDLLFPDIYSTYRYVLSEQGRGILEPEALIDRIRVCSHCNSGHLNYVEVCPDCSSIDIDSQSSLHCFTCGHVGEQHSFQRRGKLECPKCLTQLRHIGVDYDRPLENHVCHSCSSLFVEAATISQCLSCDSKIKVEELVVRKIYQYRLGEVGEYIFQHGKSIQAPELSIKGKVEVSFFQNLLAWLNKVALRHKEQHLLLGLHLPTIDEYGKQYGDAKLFSLMDQLTRRLSGLFRDTDICCQYKQDVLLVLMPNTTNASLSVLQQKLSDLGDLVEDEEFELDVFAWDLPDPVIEGGVSVWIESLMGEIYAAR</sequence>
<dbReference type="InterPro" id="IPR029787">
    <property type="entry name" value="Nucleotide_cyclase"/>
</dbReference>
<dbReference type="SUPFAM" id="SSF55073">
    <property type="entry name" value="Nucleotide cyclase"/>
    <property type="match status" value="1"/>
</dbReference>
<evidence type="ECO:0000259" key="2">
    <source>
        <dbReference type="Pfam" id="PF18551"/>
    </source>
</evidence>
<dbReference type="InterPro" id="IPR040572">
    <property type="entry name" value="TackOD1"/>
</dbReference>
<dbReference type="InterPro" id="IPR000160">
    <property type="entry name" value="GGDEF_dom"/>
</dbReference>
<reference evidence="3" key="1">
    <citation type="submission" date="2017-09" db="EMBL/GenBank/DDBJ databases">
        <authorList>
            <person name="Ehlers B."/>
            <person name="Leendertz F.H."/>
        </authorList>
    </citation>
    <scope>NUCLEOTIDE SEQUENCE</scope>
    <source>
        <strain evidence="3">MAVP-26</strain>
    </source>
</reference>
<evidence type="ECO:0000259" key="1">
    <source>
        <dbReference type="Pfam" id="PF00990"/>
    </source>
</evidence>
<name>A0A249VY09_VIBPH</name>
<feature type="domain" description="GGDEF" evidence="1">
    <location>
        <begin position="325"/>
        <end position="416"/>
    </location>
</feature>
<organism evidence="3">
    <name type="scientific">Vibrio parahaemolyticus</name>
    <dbReference type="NCBI Taxonomy" id="670"/>
    <lineage>
        <taxon>Bacteria</taxon>
        <taxon>Pseudomonadati</taxon>
        <taxon>Pseudomonadota</taxon>
        <taxon>Gammaproteobacteria</taxon>
        <taxon>Vibrionales</taxon>
        <taxon>Vibrionaceae</taxon>
        <taxon>Vibrio</taxon>
    </lineage>
</organism>
<dbReference type="Pfam" id="PF00990">
    <property type="entry name" value="GGDEF"/>
    <property type="match status" value="1"/>
</dbReference>
<protein>
    <submittedName>
        <fullName evidence="3">Diguanylate cyclase</fullName>
    </submittedName>
</protein>
<dbReference type="AlphaFoldDB" id="A0A249VY09"/>
<dbReference type="EMBL" id="CP023247">
    <property type="protein sequence ID" value="ASZ49393.1"/>
    <property type="molecule type" value="Genomic_DNA"/>
</dbReference>
<accession>A0A249VY09</accession>
<proteinExistence type="predicted"/>
<feature type="domain" description="Thaumarchaeal output" evidence="2">
    <location>
        <begin position="116"/>
        <end position="295"/>
    </location>
</feature>